<evidence type="ECO:0000313" key="3">
    <source>
        <dbReference type="Proteomes" id="UP001497525"/>
    </source>
</evidence>
<dbReference type="AlphaFoldDB" id="A0AAV2TTW4"/>
<comment type="caution">
    <text evidence="2">The sequence shown here is derived from an EMBL/GenBank/DDBJ whole genome shotgun (WGS) entry which is preliminary data.</text>
</comment>
<accession>A0AAV2TTW4</accession>
<sequence length="73" mass="8208">MARTRCRALKDSVERRGNSLCMCASSLKIRTAFELASRTADRGRKYRTGNPSNGTQSSAWRRPKSSERITVCL</sequence>
<evidence type="ECO:0000256" key="1">
    <source>
        <dbReference type="SAM" id="MobiDB-lite"/>
    </source>
</evidence>
<evidence type="ECO:0000313" key="2">
    <source>
        <dbReference type="EMBL" id="CAL5139725.1"/>
    </source>
</evidence>
<protein>
    <submittedName>
        <fullName evidence="2">Uncharacterized protein</fullName>
    </submittedName>
</protein>
<reference evidence="2" key="1">
    <citation type="submission" date="2024-06" db="EMBL/GenBank/DDBJ databases">
        <authorList>
            <person name="Liu X."/>
            <person name="Lenzi L."/>
            <person name="Haldenby T S."/>
            <person name="Uol C."/>
        </authorList>
    </citation>
    <scope>NUCLEOTIDE SEQUENCE</scope>
</reference>
<gene>
    <name evidence="2" type="ORF">CDAUBV1_LOCUS14885</name>
</gene>
<dbReference type="Proteomes" id="UP001497525">
    <property type="component" value="Unassembled WGS sequence"/>
</dbReference>
<dbReference type="EMBL" id="CAXLJL010000634">
    <property type="protein sequence ID" value="CAL5139725.1"/>
    <property type="molecule type" value="Genomic_DNA"/>
</dbReference>
<proteinExistence type="predicted"/>
<feature type="compositionally biased region" description="Polar residues" evidence="1">
    <location>
        <begin position="49"/>
        <end position="59"/>
    </location>
</feature>
<organism evidence="2 3">
    <name type="scientific">Calicophoron daubneyi</name>
    <name type="common">Rumen fluke</name>
    <name type="synonym">Paramphistomum daubneyi</name>
    <dbReference type="NCBI Taxonomy" id="300641"/>
    <lineage>
        <taxon>Eukaryota</taxon>
        <taxon>Metazoa</taxon>
        <taxon>Spiralia</taxon>
        <taxon>Lophotrochozoa</taxon>
        <taxon>Platyhelminthes</taxon>
        <taxon>Trematoda</taxon>
        <taxon>Digenea</taxon>
        <taxon>Plagiorchiida</taxon>
        <taxon>Pronocephalata</taxon>
        <taxon>Paramphistomoidea</taxon>
        <taxon>Paramphistomidae</taxon>
        <taxon>Calicophoron</taxon>
    </lineage>
</organism>
<feature type="region of interest" description="Disordered" evidence="1">
    <location>
        <begin position="40"/>
        <end position="73"/>
    </location>
</feature>
<name>A0AAV2TTW4_CALDB</name>